<feature type="transmembrane region" description="Helical" evidence="5">
    <location>
        <begin position="178"/>
        <end position="194"/>
    </location>
</feature>
<dbReference type="KEGG" id="caer:CSV91_02865"/>
<feature type="transmembrane region" description="Helical" evidence="5">
    <location>
        <begin position="147"/>
        <end position="166"/>
    </location>
</feature>
<keyword evidence="3 5" id="KW-1133">Transmembrane helix</keyword>
<protein>
    <recommendedName>
        <fullName evidence="6">O-antigen ligase-related domain-containing protein</fullName>
    </recommendedName>
</protein>
<evidence type="ECO:0000256" key="2">
    <source>
        <dbReference type="ARBA" id="ARBA00022692"/>
    </source>
</evidence>
<feature type="transmembrane region" description="Helical" evidence="5">
    <location>
        <begin position="12"/>
        <end position="31"/>
    </location>
</feature>
<dbReference type="Proteomes" id="UP000225608">
    <property type="component" value="Chromosome"/>
</dbReference>
<evidence type="ECO:0000313" key="7">
    <source>
        <dbReference type="EMBL" id="ATP53570.1"/>
    </source>
</evidence>
<feature type="transmembrane region" description="Helical" evidence="5">
    <location>
        <begin position="112"/>
        <end position="135"/>
    </location>
</feature>
<proteinExistence type="predicted"/>
<organism evidence="7 8">
    <name type="scientific">Collinsella aerofaciens</name>
    <dbReference type="NCBI Taxonomy" id="74426"/>
    <lineage>
        <taxon>Bacteria</taxon>
        <taxon>Bacillati</taxon>
        <taxon>Actinomycetota</taxon>
        <taxon>Coriobacteriia</taxon>
        <taxon>Coriobacteriales</taxon>
        <taxon>Coriobacteriaceae</taxon>
        <taxon>Collinsella</taxon>
    </lineage>
</organism>
<keyword evidence="2 5" id="KW-0812">Transmembrane</keyword>
<evidence type="ECO:0000256" key="1">
    <source>
        <dbReference type="ARBA" id="ARBA00004141"/>
    </source>
</evidence>
<feature type="transmembrane region" description="Helical" evidence="5">
    <location>
        <begin position="200"/>
        <end position="217"/>
    </location>
</feature>
<reference evidence="7 8" key="1">
    <citation type="submission" date="2017-10" db="EMBL/GenBank/DDBJ databases">
        <title>Complete genome sequence of Collinsella aerofaciens isolated from the gut of a healthy adult Indian.</title>
        <authorList>
            <person name="Bag S."/>
            <person name="Ghosh T.S."/>
            <person name="Das B."/>
        </authorList>
    </citation>
    <scope>NUCLEOTIDE SEQUENCE [LARGE SCALE GENOMIC DNA]</scope>
    <source>
        <strain evidence="8">indica</strain>
    </source>
</reference>
<dbReference type="GO" id="GO:0016020">
    <property type="term" value="C:membrane"/>
    <property type="evidence" value="ECO:0007669"/>
    <property type="project" value="UniProtKB-SubCell"/>
</dbReference>
<dbReference type="AlphaFoldDB" id="A0A2D1TW44"/>
<dbReference type="RefSeq" id="WP_099431732.1">
    <property type="nucleotide sequence ID" value="NZ_CP024160.1"/>
</dbReference>
<evidence type="ECO:0000256" key="3">
    <source>
        <dbReference type="ARBA" id="ARBA00022989"/>
    </source>
</evidence>
<evidence type="ECO:0000259" key="6">
    <source>
        <dbReference type="Pfam" id="PF04932"/>
    </source>
</evidence>
<comment type="subcellular location">
    <subcellularLocation>
        <location evidence="1">Membrane</location>
        <topology evidence="1">Multi-pass membrane protein</topology>
    </subcellularLocation>
</comment>
<keyword evidence="4 5" id="KW-0472">Membrane</keyword>
<evidence type="ECO:0000256" key="5">
    <source>
        <dbReference type="SAM" id="Phobius"/>
    </source>
</evidence>
<feature type="transmembrane region" description="Helical" evidence="5">
    <location>
        <begin position="87"/>
        <end position="105"/>
    </location>
</feature>
<feature type="transmembrane region" description="Helical" evidence="5">
    <location>
        <begin position="308"/>
        <end position="331"/>
    </location>
</feature>
<name>A0A2D1TW44_9ACTN</name>
<sequence length="403" mass="45372">MNRYDFLNTKIDFAMLFAIFVALKPSCISYFSGGLNAVWYAAQLIGMICAFYFLIKSKPNVVDLLIVLFYGWLLITTIIHKAAIFDYGKEAFLFFSLYLTMRYGVEKDSKTFFNYTAAFLLFYTLLNTATAIISYPGSLFRDNQNPIFFLGGDNSSVNLYLASICFSAISRYQRSGRLSLPFISLINLLVFSLLRDLGGGKVVFGLAFLGLVYLLIAERYPKNTALFIIGINVALFLCLVIFNKIDFLQNIIVNVLHRDMTLTDRTIIWGITIDKILANPLTGYGMIDGLAFQSMLPYIIGINAHNTYLMILFDGGILLFGLFISLLVVVATEFDSYAHPTISYVFSVGLFAQLVRAQIEGWDVQWILIYLSLMFLLPKIESSVTSYLDPDKVGLSSETGEFE</sequence>
<dbReference type="InterPro" id="IPR007016">
    <property type="entry name" value="O-antigen_ligase-rel_domated"/>
</dbReference>
<feature type="domain" description="O-antigen ligase-related" evidence="6">
    <location>
        <begin position="206"/>
        <end position="324"/>
    </location>
</feature>
<feature type="transmembrane region" description="Helical" evidence="5">
    <location>
        <begin position="62"/>
        <end position="81"/>
    </location>
</feature>
<evidence type="ECO:0000313" key="8">
    <source>
        <dbReference type="Proteomes" id="UP000225608"/>
    </source>
</evidence>
<accession>A0A2D1TW44</accession>
<dbReference type="Pfam" id="PF04932">
    <property type="entry name" value="Wzy_C"/>
    <property type="match status" value="1"/>
</dbReference>
<evidence type="ECO:0000256" key="4">
    <source>
        <dbReference type="ARBA" id="ARBA00023136"/>
    </source>
</evidence>
<gene>
    <name evidence="7" type="ORF">CSV91_02865</name>
</gene>
<feature type="transmembrane region" description="Helical" evidence="5">
    <location>
        <begin position="224"/>
        <end position="242"/>
    </location>
</feature>
<dbReference type="EMBL" id="CP024160">
    <property type="protein sequence ID" value="ATP53570.1"/>
    <property type="molecule type" value="Genomic_DNA"/>
</dbReference>
<feature type="transmembrane region" description="Helical" evidence="5">
    <location>
        <begin position="37"/>
        <end position="55"/>
    </location>
</feature>